<dbReference type="RefSeq" id="WP_245256196.1">
    <property type="nucleotide sequence ID" value="NZ_CP139098.1"/>
</dbReference>
<name>A0ABS4FID9_9BACL</name>
<dbReference type="EMBL" id="JAGGKI010000019">
    <property type="protein sequence ID" value="MBP1896031.1"/>
    <property type="molecule type" value="Genomic_DNA"/>
</dbReference>
<sequence length="79" mass="8690">MDLLLYAGIACILVTGLLSGAWTTGYQQRGNFYADSKDDRTSKKKAANGFFIAEPGSYYYQRPGLCIFLNDHKSTPAST</sequence>
<gene>
    <name evidence="1" type="ORF">J2Z18_005141</name>
</gene>
<reference evidence="1 2" key="1">
    <citation type="submission" date="2021-03" db="EMBL/GenBank/DDBJ databases">
        <title>Genomic Encyclopedia of Type Strains, Phase IV (KMG-IV): sequencing the most valuable type-strain genomes for metagenomic binning, comparative biology and taxonomic classification.</title>
        <authorList>
            <person name="Goeker M."/>
        </authorList>
    </citation>
    <scope>NUCLEOTIDE SEQUENCE [LARGE SCALE GENOMIC DNA]</scope>
    <source>
        <strain evidence="1 2">DSM 15596</strain>
    </source>
</reference>
<evidence type="ECO:0000313" key="1">
    <source>
        <dbReference type="EMBL" id="MBP1896031.1"/>
    </source>
</evidence>
<dbReference type="Proteomes" id="UP000706926">
    <property type="component" value="Unassembled WGS sequence"/>
</dbReference>
<dbReference type="InterPro" id="IPR035167">
    <property type="entry name" value="DUF5316"/>
</dbReference>
<comment type="caution">
    <text evidence="1">The sequence shown here is derived from an EMBL/GenBank/DDBJ whole genome shotgun (WGS) entry which is preliminary data.</text>
</comment>
<evidence type="ECO:0000313" key="2">
    <source>
        <dbReference type="Proteomes" id="UP000706926"/>
    </source>
</evidence>
<protein>
    <submittedName>
        <fullName evidence="1">Uncharacterized protein</fullName>
    </submittedName>
</protein>
<organism evidence="1 2">
    <name type="scientific">Paenibacillus lactis</name>
    <dbReference type="NCBI Taxonomy" id="228574"/>
    <lineage>
        <taxon>Bacteria</taxon>
        <taxon>Bacillati</taxon>
        <taxon>Bacillota</taxon>
        <taxon>Bacilli</taxon>
        <taxon>Bacillales</taxon>
        <taxon>Paenibacillaceae</taxon>
        <taxon>Paenibacillus</taxon>
    </lineage>
</organism>
<dbReference type="Pfam" id="PF17247">
    <property type="entry name" value="DUF5316"/>
    <property type="match status" value="1"/>
</dbReference>
<dbReference type="GeneID" id="95407011"/>
<keyword evidence="2" id="KW-1185">Reference proteome</keyword>
<accession>A0ABS4FID9</accession>
<proteinExistence type="predicted"/>